<organism evidence="2 3">
    <name type="scientific">Roseateles aquatilis</name>
    <dbReference type="NCBI Taxonomy" id="431061"/>
    <lineage>
        <taxon>Bacteria</taxon>
        <taxon>Pseudomonadati</taxon>
        <taxon>Pseudomonadota</taxon>
        <taxon>Betaproteobacteria</taxon>
        <taxon>Burkholderiales</taxon>
        <taxon>Sphaerotilaceae</taxon>
        <taxon>Roseateles</taxon>
    </lineage>
</organism>
<comment type="caution">
    <text evidence="2">The sequence shown here is derived from an EMBL/GenBank/DDBJ whole genome shotgun (WGS) entry which is preliminary data.</text>
</comment>
<dbReference type="EMBL" id="NIOF01000001">
    <property type="protein sequence ID" value="OWQ93662.1"/>
    <property type="molecule type" value="Genomic_DNA"/>
</dbReference>
<proteinExistence type="predicted"/>
<dbReference type="Proteomes" id="UP000197468">
    <property type="component" value="Unassembled WGS sequence"/>
</dbReference>
<dbReference type="AlphaFoldDB" id="A0A246JM28"/>
<dbReference type="GO" id="GO:0003677">
    <property type="term" value="F:DNA binding"/>
    <property type="evidence" value="ECO:0007669"/>
    <property type="project" value="InterPro"/>
</dbReference>
<feature type="domain" description="Helix-turn-helix" evidence="1">
    <location>
        <begin position="3"/>
        <end position="49"/>
    </location>
</feature>
<reference evidence="2 3" key="1">
    <citation type="journal article" date="2008" name="Int. J. Syst. Evol. Microbiol.">
        <title>Description of Roseateles aquatilis sp. nov. and Roseateles terrae sp. nov., in the class Betaproteobacteria, and emended description of the genus Roseateles.</title>
        <authorList>
            <person name="Gomila M."/>
            <person name="Bowien B."/>
            <person name="Falsen E."/>
            <person name="Moore E.R."/>
            <person name="Lalucat J."/>
        </authorList>
    </citation>
    <scope>NUCLEOTIDE SEQUENCE [LARGE SCALE GENOMIC DNA]</scope>
    <source>
        <strain evidence="2 3">CCUG 48205</strain>
    </source>
</reference>
<dbReference type="InterPro" id="IPR009061">
    <property type="entry name" value="DNA-bd_dom_put_sf"/>
</dbReference>
<gene>
    <name evidence="2" type="ORF">CDN99_04175</name>
</gene>
<dbReference type="NCBIfam" id="TIGR01764">
    <property type="entry name" value="excise"/>
    <property type="match status" value="1"/>
</dbReference>
<accession>A0A246JM28</accession>
<sequence>MDLMTVKEACQELKISRRTLYRMIAEGVVPAPRKIHNFRKVYFIRKDIAKKVGQGLR</sequence>
<protein>
    <recommendedName>
        <fullName evidence="1">Helix-turn-helix domain-containing protein</fullName>
    </recommendedName>
</protein>
<dbReference type="SUPFAM" id="SSF46955">
    <property type="entry name" value="Putative DNA-binding domain"/>
    <property type="match status" value="1"/>
</dbReference>
<dbReference type="InterPro" id="IPR041657">
    <property type="entry name" value="HTH_17"/>
</dbReference>
<dbReference type="RefSeq" id="WP_088382807.1">
    <property type="nucleotide sequence ID" value="NZ_NIOF01000001.1"/>
</dbReference>
<keyword evidence="3" id="KW-1185">Reference proteome</keyword>
<evidence type="ECO:0000259" key="1">
    <source>
        <dbReference type="Pfam" id="PF12728"/>
    </source>
</evidence>
<evidence type="ECO:0000313" key="2">
    <source>
        <dbReference type="EMBL" id="OWQ93662.1"/>
    </source>
</evidence>
<dbReference type="Pfam" id="PF12728">
    <property type="entry name" value="HTH_17"/>
    <property type="match status" value="1"/>
</dbReference>
<evidence type="ECO:0000313" key="3">
    <source>
        <dbReference type="Proteomes" id="UP000197468"/>
    </source>
</evidence>
<name>A0A246JM28_9BURK</name>
<dbReference type="InterPro" id="IPR010093">
    <property type="entry name" value="SinI_DNA-bd"/>
</dbReference>
<dbReference type="OrthoDB" id="9182156at2"/>